<dbReference type="Proteomes" id="UP000679792">
    <property type="component" value="Segment"/>
</dbReference>
<evidence type="ECO:0000256" key="1">
    <source>
        <dbReference type="ARBA" id="ARBA00012494"/>
    </source>
</evidence>
<dbReference type="EC" id="2.7.7.48" evidence="1"/>
<sequence length="586" mass="67585">MIEQINGILEQFKNEITRFYPDDFGSTMLHLDADSQVGTTIKHRIASKFINPINAVSERELKDQCFANWIAYDQSLASQPHQWSEKYVLYNARVRLHEWLKDFKVNLKNIEITPGETFLTAHGKTSIVEKLSSKKHWTITIECVDDFARLCYNNLWLKRVARSFFQRRTHEDEEILFRKFNPEDAGFKVFRYKLVADVLTIVRGSRSSTVPKNCTAVRFINVEPLCNVILQRCIALGLRTVLEQLGNSLETGQADHKVLIANSRYSTIDFSNASDSVVFSLMNFFFPKKVSRKLAQYRSPMVLIEGVYHIPNKLSSMGNGFTFEVMTILLLAIARTLDDTARVYGDDVIIHSLVAEQFVRSCNDICFRINPKKTFIHSKFRESCGAFYHDDVGYITSFDFKWCENESDCIISCNKLLCIARENTNRHVKGMALKAYRACVAVEGLSMYLGPDLCDQRDRIGLDKFIFAQPHTFERSINKVLKRMGKRFHDKFYCVYTVTYHNDLVTPFTIDDIDLGTAAAFFYSGMPVMNKNRNKGRWVKSRLVVSESGTTFTWKDCLNLTSENAPSPRHTPMSVTDWVLRHYYMC</sequence>
<dbReference type="KEGG" id="vg:80397916"/>
<dbReference type="InterPro" id="IPR007096">
    <property type="entry name" value="RNA-dir_Rpol_cat_phage"/>
</dbReference>
<feature type="binding site" evidence="9">
    <location>
        <position position="346"/>
    </location>
    <ligand>
        <name>Mg(2+)</name>
        <dbReference type="ChEBI" id="CHEBI:18420"/>
        <label>2</label>
    </ligand>
</feature>
<feature type="binding site" evidence="9">
    <location>
        <position position="269"/>
    </location>
    <ligand>
        <name>Mg(2+)</name>
        <dbReference type="ChEBI" id="CHEBI:18420"/>
        <label>2</label>
    </ligand>
</feature>
<dbReference type="GO" id="GO:0046872">
    <property type="term" value="F:metal ion binding"/>
    <property type="evidence" value="ECO:0007669"/>
    <property type="project" value="UniProtKB-KW"/>
</dbReference>
<dbReference type="InterPro" id="IPR043502">
    <property type="entry name" value="DNA/RNA_pol_sf"/>
</dbReference>
<accession>A0A8S5L078</accession>
<keyword evidence="9" id="KW-0479">Metal-binding</keyword>
<dbReference type="RefSeq" id="YP_010769020.1">
    <property type="nucleotide sequence ID" value="NC_073855.1"/>
</dbReference>
<organism evidence="11 12">
    <name type="scientific">ssRNA phage SRR6960803_4</name>
    <dbReference type="NCBI Taxonomy" id="2786620"/>
    <lineage>
        <taxon>Viruses</taxon>
        <taxon>Riboviria</taxon>
        <taxon>Orthornavirae</taxon>
        <taxon>Lenarviricota</taxon>
        <taxon>Leviviricetes</taxon>
        <taxon>Norzivirales</taxon>
        <taxon>Duinviridae</taxon>
        <taxon>Kohmavirus</taxon>
        <taxon>Kohmavirus luticola</taxon>
    </lineage>
</organism>
<evidence type="ECO:0000256" key="3">
    <source>
        <dbReference type="ARBA" id="ARBA00022679"/>
    </source>
</evidence>
<reference evidence="11" key="1">
    <citation type="submission" date="2020-09" db="EMBL/GenBank/DDBJ databases">
        <title>Leviviricetes taxonomy.</title>
        <authorList>
            <person name="Stockdale S.R."/>
            <person name="Callanan J."/>
            <person name="Adriaenssens E.M."/>
            <person name="Kuhn J.H."/>
            <person name="Rumnieks J."/>
            <person name="Shkoporov A."/>
            <person name="Draper L.A."/>
            <person name="Ross P."/>
            <person name="Hill C."/>
        </authorList>
    </citation>
    <scope>NUCLEOTIDE SEQUENCE</scope>
</reference>
<dbReference type="EMBL" id="BK013611">
    <property type="protein sequence ID" value="DAD50733.1"/>
    <property type="molecule type" value="Genomic_RNA"/>
</dbReference>
<evidence type="ECO:0000256" key="5">
    <source>
        <dbReference type="ARBA" id="ARBA00022741"/>
    </source>
</evidence>
<keyword evidence="9" id="KW-0460">Magnesium</keyword>
<dbReference type="InterPro" id="IPR005093">
    <property type="entry name" value="RNArep_beta"/>
</dbReference>
<evidence type="ECO:0000313" key="12">
    <source>
        <dbReference type="Proteomes" id="UP000679792"/>
    </source>
</evidence>
<gene>
    <name evidence="11" type="primary">SRR6960803_4_3</name>
</gene>
<evidence type="ECO:0000259" key="10">
    <source>
        <dbReference type="PROSITE" id="PS50522"/>
    </source>
</evidence>
<evidence type="ECO:0000256" key="7">
    <source>
        <dbReference type="ARBA" id="ARBA00030248"/>
    </source>
</evidence>
<dbReference type="PROSITE" id="PS50522">
    <property type="entry name" value="RDRP_PHAGE"/>
    <property type="match status" value="1"/>
</dbReference>
<dbReference type="Pfam" id="PF03431">
    <property type="entry name" value="RNA_replicase_B"/>
    <property type="match status" value="1"/>
</dbReference>
<dbReference type="GO" id="GO:0039694">
    <property type="term" value="P:viral RNA genome replication"/>
    <property type="evidence" value="ECO:0007669"/>
    <property type="project" value="InterPro"/>
</dbReference>
<keyword evidence="6" id="KW-0693">Viral RNA replication</keyword>
<dbReference type="GO" id="GO:0000166">
    <property type="term" value="F:nucleotide binding"/>
    <property type="evidence" value="ECO:0007669"/>
    <property type="project" value="UniProtKB-KW"/>
</dbReference>
<comment type="cofactor">
    <cofactor evidence="9">
        <name>Mg(2+)</name>
        <dbReference type="ChEBI" id="CHEBI:18420"/>
    </cofactor>
    <text evidence="9">Binds 2 Mg(2+) per subunit.</text>
</comment>
<keyword evidence="12" id="KW-1185">Reference proteome</keyword>
<proteinExistence type="predicted"/>
<dbReference type="SUPFAM" id="SSF56672">
    <property type="entry name" value="DNA/RNA polymerases"/>
    <property type="match status" value="1"/>
</dbReference>
<keyword evidence="2 11" id="KW-0696">RNA-directed RNA polymerase</keyword>
<evidence type="ECO:0000256" key="9">
    <source>
        <dbReference type="PIRSR" id="PIRSR605093-1"/>
    </source>
</evidence>
<evidence type="ECO:0000256" key="2">
    <source>
        <dbReference type="ARBA" id="ARBA00022484"/>
    </source>
</evidence>
<dbReference type="GO" id="GO:0003968">
    <property type="term" value="F:RNA-directed RNA polymerase activity"/>
    <property type="evidence" value="ECO:0007669"/>
    <property type="project" value="UniProtKB-KW"/>
</dbReference>
<keyword evidence="4" id="KW-0548">Nucleotidyltransferase</keyword>
<comment type="catalytic activity">
    <reaction evidence="8">
        <text>RNA(n) + a ribonucleoside 5'-triphosphate = RNA(n+1) + diphosphate</text>
        <dbReference type="Rhea" id="RHEA:21248"/>
        <dbReference type="Rhea" id="RHEA-COMP:14527"/>
        <dbReference type="Rhea" id="RHEA-COMP:17342"/>
        <dbReference type="ChEBI" id="CHEBI:33019"/>
        <dbReference type="ChEBI" id="CHEBI:61557"/>
        <dbReference type="ChEBI" id="CHEBI:140395"/>
        <dbReference type="EC" id="2.7.7.48"/>
    </reaction>
</comment>
<feature type="domain" description="RdRp catalytic" evidence="10">
    <location>
        <begin position="254"/>
        <end position="378"/>
    </location>
</feature>
<keyword evidence="3" id="KW-0808">Transferase</keyword>
<evidence type="ECO:0000256" key="4">
    <source>
        <dbReference type="ARBA" id="ARBA00022695"/>
    </source>
</evidence>
<evidence type="ECO:0000256" key="6">
    <source>
        <dbReference type="ARBA" id="ARBA00022953"/>
    </source>
</evidence>
<protein>
    <recommendedName>
        <fullName evidence="1">RNA-directed RNA polymerase</fullName>
        <ecNumber evidence="1">2.7.7.48</ecNumber>
    </recommendedName>
    <alternativeName>
        <fullName evidence="7">RNA replicase beta chain</fullName>
    </alternativeName>
</protein>
<feature type="binding site" evidence="9">
    <location>
        <position position="347"/>
    </location>
    <ligand>
        <name>Mg(2+)</name>
        <dbReference type="ChEBI" id="CHEBI:18420"/>
        <label>2</label>
    </ligand>
</feature>
<evidence type="ECO:0000256" key="8">
    <source>
        <dbReference type="ARBA" id="ARBA00048744"/>
    </source>
</evidence>
<keyword evidence="5" id="KW-0547">Nucleotide-binding</keyword>
<name>A0A8S5L078_9VIRU</name>
<evidence type="ECO:0000313" key="11">
    <source>
        <dbReference type="EMBL" id="DAD50733.1"/>
    </source>
</evidence>
<dbReference type="GeneID" id="80397916"/>